<evidence type="ECO:0000313" key="11">
    <source>
        <dbReference type="Proteomes" id="UP000886523"/>
    </source>
</evidence>
<feature type="compositionally biased region" description="Polar residues" evidence="9">
    <location>
        <begin position="418"/>
        <end position="447"/>
    </location>
</feature>
<feature type="compositionally biased region" description="Low complexity" evidence="9">
    <location>
        <begin position="188"/>
        <end position="212"/>
    </location>
</feature>
<comment type="subcellular location">
    <subcellularLocation>
        <location evidence="1">Nucleus</location>
    </subcellularLocation>
</comment>
<keyword evidence="7" id="KW-0804">Transcription</keyword>
<dbReference type="OrthoDB" id="5599182at2759"/>
<evidence type="ECO:0000256" key="5">
    <source>
        <dbReference type="ARBA" id="ARBA00022833"/>
    </source>
</evidence>
<dbReference type="GO" id="GO:0005634">
    <property type="term" value="C:nucleus"/>
    <property type="evidence" value="ECO:0007669"/>
    <property type="project" value="UniProtKB-SubCell"/>
</dbReference>
<keyword evidence="8" id="KW-0539">Nucleus</keyword>
<evidence type="ECO:0000313" key="10">
    <source>
        <dbReference type="EMBL" id="KAF9508431.1"/>
    </source>
</evidence>
<dbReference type="Proteomes" id="UP000886523">
    <property type="component" value="Unassembled WGS sequence"/>
</dbReference>
<evidence type="ECO:0000256" key="3">
    <source>
        <dbReference type="ARBA" id="ARBA00022723"/>
    </source>
</evidence>
<keyword evidence="3" id="KW-0479">Metal-binding</keyword>
<evidence type="ECO:0000256" key="4">
    <source>
        <dbReference type="ARBA" id="ARBA00022737"/>
    </source>
</evidence>
<dbReference type="GO" id="GO:0003677">
    <property type="term" value="F:DNA binding"/>
    <property type="evidence" value="ECO:0007669"/>
    <property type="project" value="UniProtKB-KW"/>
</dbReference>
<feature type="region of interest" description="Disordered" evidence="9">
    <location>
        <begin position="413"/>
        <end position="457"/>
    </location>
</feature>
<dbReference type="PROSITE" id="PS00115">
    <property type="entry name" value="RNA_POL_II_REPEAT"/>
    <property type="match status" value="2"/>
</dbReference>
<keyword evidence="2" id="KW-0597">Phosphoprotein</keyword>
<evidence type="ECO:0000256" key="8">
    <source>
        <dbReference type="ARBA" id="ARBA00023242"/>
    </source>
</evidence>
<protein>
    <submittedName>
        <fullName evidence="10">Uncharacterized protein</fullName>
    </submittedName>
</protein>
<proteinExistence type="predicted"/>
<evidence type="ECO:0000256" key="7">
    <source>
        <dbReference type="ARBA" id="ARBA00023163"/>
    </source>
</evidence>
<dbReference type="AlphaFoldDB" id="A0A9P6DMY9"/>
<sequence>MAEILAKPVIGQMAPMGTGGFDIVLDMLKDVIVDHHLLVQNMLAAHAGYGVATPGGLIPYDSSSPMYDEVFKGDAVVFSLLAQSDEDDPAGFASYLLGFAPVPGESLVYPTLHACFIWQTCNFTFSHSALRNLAFLQSILWHRNIANITNAQSGVSGEFSLHPHFSDLPPTVQPSVLSFSPTSQRYLPTSPSFSPTSPRYSPTSPSFSPASPRYSPTSPAQGSPMPPKYKSRPLRITQWILPHHYVEQICSPSRHACSCSMPKWWSRKNTYALENAGESKVSHPCSSSSVITACTQSMKDINARSSLLILPPAFPLPPTHRSMWTVAPHACSYSDLTSFIKPKSKNSLIKTFEINALSAQMLSTFPLDIRVGSDIIVWDEWQESFSTREYKATFSGSSGMFRAIDEDEVEGLIIGGSAPSSTPKSNQSKKMSIPENMSFSSPEVHSTPKQHQHSKKHFSLPSLNLRKGQMWKDEITLALEELGILTTEGDDGWPKTVYGGETPLGPMANSPAQDSSTPGALSSGRRVPISLDLPPIVTHSEASGSIQKLVTENTDTQAVTSLTSGFIVPHPDGTPLAVAVPQPTTYSDPNIFHRCGR</sequence>
<dbReference type="GO" id="GO:0006366">
    <property type="term" value="P:transcription by RNA polymerase II"/>
    <property type="evidence" value="ECO:0007669"/>
    <property type="project" value="InterPro"/>
</dbReference>
<evidence type="ECO:0000256" key="6">
    <source>
        <dbReference type="ARBA" id="ARBA00023125"/>
    </source>
</evidence>
<accession>A0A9P6DMY9</accession>
<organism evidence="10 11">
    <name type="scientific">Hydnum rufescens UP504</name>
    <dbReference type="NCBI Taxonomy" id="1448309"/>
    <lineage>
        <taxon>Eukaryota</taxon>
        <taxon>Fungi</taxon>
        <taxon>Dikarya</taxon>
        <taxon>Basidiomycota</taxon>
        <taxon>Agaricomycotina</taxon>
        <taxon>Agaricomycetes</taxon>
        <taxon>Cantharellales</taxon>
        <taxon>Hydnaceae</taxon>
        <taxon>Hydnum</taxon>
    </lineage>
</organism>
<dbReference type="EMBL" id="MU129059">
    <property type="protein sequence ID" value="KAF9508431.1"/>
    <property type="molecule type" value="Genomic_DNA"/>
</dbReference>
<keyword evidence="4" id="KW-0677">Repeat</keyword>
<evidence type="ECO:0000256" key="1">
    <source>
        <dbReference type="ARBA" id="ARBA00004123"/>
    </source>
</evidence>
<keyword evidence="6" id="KW-0238">DNA-binding</keyword>
<feature type="region of interest" description="Disordered" evidence="9">
    <location>
        <begin position="187"/>
        <end position="228"/>
    </location>
</feature>
<dbReference type="GO" id="GO:0046872">
    <property type="term" value="F:metal ion binding"/>
    <property type="evidence" value="ECO:0007669"/>
    <property type="project" value="UniProtKB-KW"/>
</dbReference>
<keyword evidence="11" id="KW-1185">Reference proteome</keyword>
<evidence type="ECO:0000256" key="9">
    <source>
        <dbReference type="SAM" id="MobiDB-lite"/>
    </source>
</evidence>
<feature type="compositionally biased region" description="Basic residues" evidence="9">
    <location>
        <begin position="448"/>
        <end position="457"/>
    </location>
</feature>
<dbReference type="InterPro" id="IPR000684">
    <property type="entry name" value="RNA_pol_II_repeat_euk"/>
</dbReference>
<evidence type="ECO:0000256" key="2">
    <source>
        <dbReference type="ARBA" id="ARBA00022553"/>
    </source>
</evidence>
<gene>
    <name evidence="10" type="ORF">BS47DRAFT_1397824</name>
</gene>
<keyword evidence="5" id="KW-0862">Zinc</keyword>
<comment type="caution">
    <text evidence="10">The sequence shown here is derived from an EMBL/GenBank/DDBJ whole genome shotgun (WGS) entry which is preliminary data.</text>
</comment>
<reference evidence="10" key="1">
    <citation type="journal article" date="2020" name="Nat. Commun.">
        <title>Large-scale genome sequencing of mycorrhizal fungi provides insights into the early evolution of symbiotic traits.</title>
        <authorList>
            <person name="Miyauchi S."/>
            <person name="Kiss E."/>
            <person name="Kuo A."/>
            <person name="Drula E."/>
            <person name="Kohler A."/>
            <person name="Sanchez-Garcia M."/>
            <person name="Morin E."/>
            <person name="Andreopoulos B."/>
            <person name="Barry K.W."/>
            <person name="Bonito G."/>
            <person name="Buee M."/>
            <person name="Carver A."/>
            <person name="Chen C."/>
            <person name="Cichocki N."/>
            <person name="Clum A."/>
            <person name="Culley D."/>
            <person name="Crous P.W."/>
            <person name="Fauchery L."/>
            <person name="Girlanda M."/>
            <person name="Hayes R.D."/>
            <person name="Keri Z."/>
            <person name="LaButti K."/>
            <person name="Lipzen A."/>
            <person name="Lombard V."/>
            <person name="Magnuson J."/>
            <person name="Maillard F."/>
            <person name="Murat C."/>
            <person name="Nolan M."/>
            <person name="Ohm R.A."/>
            <person name="Pangilinan J."/>
            <person name="Pereira M.F."/>
            <person name="Perotto S."/>
            <person name="Peter M."/>
            <person name="Pfister S."/>
            <person name="Riley R."/>
            <person name="Sitrit Y."/>
            <person name="Stielow J.B."/>
            <person name="Szollosi G."/>
            <person name="Zifcakova L."/>
            <person name="Stursova M."/>
            <person name="Spatafora J.W."/>
            <person name="Tedersoo L."/>
            <person name="Vaario L.M."/>
            <person name="Yamada A."/>
            <person name="Yan M."/>
            <person name="Wang P."/>
            <person name="Xu J."/>
            <person name="Bruns T."/>
            <person name="Baldrian P."/>
            <person name="Vilgalys R."/>
            <person name="Dunand C."/>
            <person name="Henrissat B."/>
            <person name="Grigoriev I.V."/>
            <person name="Hibbett D."/>
            <person name="Nagy L.G."/>
            <person name="Martin F.M."/>
        </authorList>
    </citation>
    <scope>NUCLEOTIDE SEQUENCE</scope>
    <source>
        <strain evidence="10">UP504</strain>
    </source>
</reference>
<name>A0A9P6DMY9_9AGAM</name>